<organism evidence="2 3">
    <name type="scientific">Prorocentrum cordatum</name>
    <dbReference type="NCBI Taxonomy" id="2364126"/>
    <lineage>
        <taxon>Eukaryota</taxon>
        <taxon>Sar</taxon>
        <taxon>Alveolata</taxon>
        <taxon>Dinophyceae</taxon>
        <taxon>Prorocentrales</taxon>
        <taxon>Prorocentraceae</taxon>
        <taxon>Prorocentrum</taxon>
    </lineage>
</organism>
<reference evidence="2" key="1">
    <citation type="submission" date="2023-10" db="EMBL/GenBank/DDBJ databases">
        <authorList>
            <person name="Chen Y."/>
            <person name="Shah S."/>
            <person name="Dougan E. K."/>
            <person name="Thang M."/>
            <person name="Chan C."/>
        </authorList>
    </citation>
    <scope>NUCLEOTIDE SEQUENCE [LARGE SCALE GENOMIC DNA]</scope>
</reference>
<comment type="caution">
    <text evidence="2">The sequence shown here is derived from an EMBL/GenBank/DDBJ whole genome shotgun (WGS) entry which is preliminary data.</text>
</comment>
<protein>
    <submittedName>
        <fullName evidence="2">Uncharacterized protein</fullName>
    </submittedName>
</protein>
<feature type="region of interest" description="Disordered" evidence="1">
    <location>
        <begin position="417"/>
        <end position="438"/>
    </location>
</feature>
<accession>A0ABN9QQQ1</accession>
<dbReference type="EMBL" id="CAUYUJ010004202">
    <property type="protein sequence ID" value="CAK0808531.1"/>
    <property type="molecule type" value="Genomic_DNA"/>
</dbReference>
<evidence type="ECO:0000256" key="1">
    <source>
        <dbReference type="SAM" id="MobiDB-lite"/>
    </source>
</evidence>
<feature type="compositionally biased region" description="Basic and acidic residues" evidence="1">
    <location>
        <begin position="417"/>
        <end position="432"/>
    </location>
</feature>
<dbReference type="Proteomes" id="UP001189429">
    <property type="component" value="Unassembled WGS sequence"/>
</dbReference>
<keyword evidence="3" id="KW-1185">Reference proteome</keyword>
<evidence type="ECO:0000313" key="2">
    <source>
        <dbReference type="EMBL" id="CAK0808531.1"/>
    </source>
</evidence>
<feature type="non-terminal residue" evidence="2">
    <location>
        <position position="719"/>
    </location>
</feature>
<sequence length="719" mass="79081">MAPAEGSVRKVMIIGGVSNNIQCIRTTSATRIADALRESDSASLGESSASSCTRLAHADRRRSNLAAERMLIPQRPGQWNMLALFCEVHLTASIHKTTLQPLESAVKGVLNLALALRGAGQMSEFKQCLAEILEARMELRAGHASAEAELYVRIALRCFVPGSGNSSQRRLILYTMPAGEWRGDRIGCYVDSADAAADVQNKKLIADALTQMLCSRRFKIWRRDKWTGCEEAICQQGLVASCGNALGPAFELRLFLLIGNRGLASEISSAPPCVMDEFSANFVQNNDLTTDGGISLAVDRLILHALLAYTDTTRVEVGHSHYRRLIYSRVQTTQIDLNGLSTLWMSKVFEEANVVLDHSGAAAADDLPGMRADGDVTERTYSGGPWRLFIRREKLSDFRAAGERYRALSPEEKAELVDEGRRATQRAREGIPSRETAFGPRSRDVAKVVRDRNFGSRLALLRGLDADATADILMQDAVASGQGPDALSALSRRLDRERHRRGRDGEEANLRQIAEYGVEATPTALKDILECQPCLASSSEALVAAQCVQGVPVLEVSAARVATRAGTVHDWAKVQPNSRCNLLTSLDKVWQHQNFLLRGGPRPAVGDDDVDDQEPEVPKCYKCGVCLCDSRGRLLWNVRNKLYRILKETFPAKSTDRVELADGFIFMRLVGPPVGSGADVALWGQEERWYHVSVLLLSPHVPEFQLMELVEDEDQQAAS</sequence>
<proteinExistence type="predicted"/>
<evidence type="ECO:0000313" key="3">
    <source>
        <dbReference type="Proteomes" id="UP001189429"/>
    </source>
</evidence>
<name>A0ABN9QQQ1_9DINO</name>
<gene>
    <name evidence="2" type="ORF">PCOR1329_LOCUS14107</name>
</gene>